<comment type="caution">
    <text evidence="2">The sequence shown here is derived from an EMBL/GenBank/DDBJ whole genome shotgun (WGS) entry which is preliminary data.</text>
</comment>
<dbReference type="InterPro" id="IPR050267">
    <property type="entry name" value="Anti-sigma-factor_SerPK"/>
</dbReference>
<accession>A0A9W6QCJ1</accession>
<evidence type="ECO:0000313" key="3">
    <source>
        <dbReference type="Proteomes" id="UP001165041"/>
    </source>
</evidence>
<dbReference type="InterPro" id="IPR036890">
    <property type="entry name" value="HATPase_C_sf"/>
</dbReference>
<evidence type="ECO:0008006" key="4">
    <source>
        <dbReference type="Google" id="ProtNLM"/>
    </source>
</evidence>
<dbReference type="EMBL" id="BSSA01000037">
    <property type="protein sequence ID" value="GLW74625.1"/>
    <property type="molecule type" value="Genomic_DNA"/>
</dbReference>
<evidence type="ECO:0000313" key="2">
    <source>
        <dbReference type="EMBL" id="GLW74625.1"/>
    </source>
</evidence>
<dbReference type="RefSeq" id="WP_285740200.1">
    <property type="nucleotide sequence ID" value="NZ_BSSA01000037.1"/>
</dbReference>
<dbReference type="PANTHER" id="PTHR35526:SF3">
    <property type="entry name" value="ANTI-SIGMA-F FACTOR RSBW"/>
    <property type="match status" value="1"/>
</dbReference>
<dbReference type="Gene3D" id="3.30.565.10">
    <property type="entry name" value="Histidine kinase-like ATPase, C-terminal domain"/>
    <property type="match status" value="1"/>
</dbReference>
<dbReference type="AlphaFoldDB" id="A0A9W6QCJ1"/>
<reference evidence="2" key="1">
    <citation type="submission" date="2023-02" db="EMBL/GenBank/DDBJ databases">
        <title>Kitasatospora phosalacinea NBRC 14627.</title>
        <authorList>
            <person name="Ichikawa N."/>
            <person name="Sato H."/>
            <person name="Tonouchi N."/>
        </authorList>
    </citation>
    <scope>NUCLEOTIDE SEQUENCE</scope>
    <source>
        <strain evidence="2">NBRC 14627</strain>
    </source>
</reference>
<name>A0A9W6QCJ1_9ACTN</name>
<dbReference type="Proteomes" id="UP001165041">
    <property type="component" value="Unassembled WGS sequence"/>
</dbReference>
<protein>
    <recommendedName>
        <fullName evidence="4">Histidine kinase/HSP90-like ATPase domain-containing protein</fullName>
    </recommendedName>
</protein>
<feature type="region of interest" description="Disordered" evidence="1">
    <location>
        <begin position="1"/>
        <end position="20"/>
    </location>
</feature>
<dbReference type="GO" id="GO:0004674">
    <property type="term" value="F:protein serine/threonine kinase activity"/>
    <property type="evidence" value="ECO:0007669"/>
    <property type="project" value="UniProtKB-KW"/>
</dbReference>
<dbReference type="SUPFAM" id="SSF55874">
    <property type="entry name" value="ATPase domain of HSP90 chaperone/DNA topoisomerase II/histidine kinase"/>
    <property type="match status" value="1"/>
</dbReference>
<evidence type="ECO:0000256" key="1">
    <source>
        <dbReference type="SAM" id="MobiDB-lite"/>
    </source>
</evidence>
<dbReference type="PANTHER" id="PTHR35526">
    <property type="entry name" value="ANTI-SIGMA-F FACTOR RSBW-RELATED"/>
    <property type="match status" value="1"/>
</dbReference>
<gene>
    <name evidence="2" type="ORF">Kpho02_69230</name>
</gene>
<proteinExistence type="predicted"/>
<feature type="compositionally biased region" description="Basic and acidic residues" evidence="1">
    <location>
        <begin position="1"/>
        <end position="11"/>
    </location>
</feature>
<sequence>MRNDSDPEPPRRRLSFPARTEAPVGPALDFTRRALAAWHLWEPPPDRPHLADDTLLVVGELLSNACDHGGGPRYLELERRPGAVRVTVGDRNRVLPRRRPTGPGAPHGFGTVVLDRLTTRWGAVAGQGGKSVWAELATG</sequence>
<dbReference type="CDD" id="cd16936">
    <property type="entry name" value="HATPase_RsbW-like"/>
    <property type="match status" value="1"/>
</dbReference>
<organism evidence="2 3">
    <name type="scientific">Kitasatospora phosalacinea</name>
    <dbReference type="NCBI Taxonomy" id="2065"/>
    <lineage>
        <taxon>Bacteria</taxon>
        <taxon>Bacillati</taxon>
        <taxon>Actinomycetota</taxon>
        <taxon>Actinomycetes</taxon>
        <taxon>Kitasatosporales</taxon>
        <taxon>Streptomycetaceae</taxon>
        <taxon>Kitasatospora</taxon>
    </lineage>
</organism>